<name>A0A6A7C182_9PEZI</name>
<reference evidence="4" key="1">
    <citation type="journal article" date="2020" name="Stud. Mycol.">
        <title>101 Dothideomycetes genomes: a test case for predicting lifestyles and emergence of pathogens.</title>
        <authorList>
            <person name="Haridas S."/>
            <person name="Albert R."/>
            <person name="Binder M."/>
            <person name="Bloem J."/>
            <person name="Labutti K."/>
            <person name="Salamov A."/>
            <person name="Andreopoulos B."/>
            <person name="Baker S."/>
            <person name="Barry K."/>
            <person name="Bills G."/>
            <person name="Bluhm B."/>
            <person name="Cannon C."/>
            <person name="Castanera R."/>
            <person name="Culley D."/>
            <person name="Daum C."/>
            <person name="Ezra D."/>
            <person name="Gonzalez J."/>
            <person name="Henrissat B."/>
            <person name="Kuo A."/>
            <person name="Liang C."/>
            <person name="Lipzen A."/>
            <person name="Lutzoni F."/>
            <person name="Magnuson J."/>
            <person name="Mondo S."/>
            <person name="Nolan M."/>
            <person name="Ohm R."/>
            <person name="Pangilinan J."/>
            <person name="Park H.-J."/>
            <person name="Ramirez L."/>
            <person name="Alfaro M."/>
            <person name="Sun H."/>
            <person name="Tritt A."/>
            <person name="Yoshinaga Y."/>
            <person name="Zwiers L.-H."/>
            <person name="Turgeon B."/>
            <person name="Goodwin S."/>
            <person name="Spatafora J."/>
            <person name="Crous P."/>
            <person name="Grigoriev I."/>
        </authorList>
    </citation>
    <scope>NUCLEOTIDE SEQUENCE</scope>
    <source>
        <strain evidence="4">CBS 480.64</strain>
    </source>
</reference>
<dbReference type="InterPro" id="IPR033379">
    <property type="entry name" value="Acid_Pase_AS"/>
</dbReference>
<evidence type="ECO:0000256" key="3">
    <source>
        <dbReference type="ARBA" id="ARBA00022801"/>
    </source>
</evidence>
<dbReference type="EMBL" id="MU005979">
    <property type="protein sequence ID" value="KAF2860705.1"/>
    <property type="molecule type" value="Genomic_DNA"/>
</dbReference>
<keyword evidence="5" id="KW-1185">Reference proteome</keyword>
<evidence type="ECO:0000256" key="2">
    <source>
        <dbReference type="ARBA" id="ARBA00012632"/>
    </source>
</evidence>
<proteinExistence type="inferred from homology"/>
<gene>
    <name evidence="4" type="ORF">K470DRAFT_216640</name>
</gene>
<keyword evidence="3" id="KW-0378">Hydrolase</keyword>
<dbReference type="Proteomes" id="UP000799421">
    <property type="component" value="Unassembled WGS sequence"/>
</dbReference>
<accession>A0A6A7C182</accession>
<sequence>MLLTLVCLAAVVRAAPVSSNLPDYFQTKPELFPGPTPTGDPAFLAQTNPAPFPSTTYIPPQPLETQIPIRGNDKNGNIFQLMAQLSHYFPNPDGFGVDEYKLPEEAKIVQLNMLSRHGSRYPTSDSGALVLAEKIGNHTSKFTGELEFLNSWKSKLGADILVPVGKEELFESGTLHQYLYGQLYPNDGSKIIVRSTTQDRMTKSAEYFLAGFFGLDWTQNATLVLGIETFDGASWNNTLSGSVGCNNSYSFRANAGNNASAAWNKIYLADAVTRLNKLSPGFNWTTSQAYNAQQLCAYETVALGFSSFCDLFTFSEWEGFEYSADLSFAGNDAFQSPTGRAVGIGYVAEILARLQHHVIKAPFAQINTTLSGSETTFPTNQTLYFDFSHDTDIMSILTAFGLRQFAHVMSQDRIDKKRSLIVSHLTPFAARLDMEIIHTPRPLSGQRKGGDKYEYGGETKYIHFVLNQRTLPLGVSLPECGMRDDGWCELNTFMKVQTENLKRAKFEESCFGHYEPSPFGTITDGVPLEKK</sequence>
<dbReference type="PROSITE" id="PS00616">
    <property type="entry name" value="HIS_ACID_PHOSPHAT_1"/>
    <property type="match status" value="1"/>
</dbReference>
<dbReference type="Pfam" id="PF00328">
    <property type="entry name" value="His_Phos_2"/>
    <property type="match status" value="1"/>
</dbReference>
<dbReference type="GO" id="GO:0003993">
    <property type="term" value="F:acid phosphatase activity"/>
    <property type="evidence" value="ECO:0007669"/>
    <property type="project" value="TreeGrafter"/>
</dbReference>
<evidence type="ECO:0000256" key="1">
    <source>
        <dbReference type="ARBA" id="ARBA00005375"/>
    </source>
</evidence>
<protein>
    <recommendedName>
        <fullName evidence="2">3-phytase</fullName>
        <ecNumber evidence="2">3.1.3.8</ecNumber>
    </recommendedName>
</protein>
<evidence type="ECO:0000313" key="5">
    <source>
        <dbReference type="Proteomes" id="UP000799421"/>
    </source>
</evidence>
<dbReference type="EC" id="3.1.3.8" evidence="2"/>
<dbReference type="OrthoDB" id="6509975at2759"/>
<dbReference type="PANTHER" id="PTHR20963:SF43">
    <property type="entry name" value="PUTATIVE (AFU_ORTHOLOGUE AFUA_7G01240)-RELATED"/>
    <property type="match status" value="1"/>
</dbReference>
<dbReference type="AlphaFoldDB" id="A0A6A7C182"/>
<dbReference type="PANTHER" id="PTHR20963">
    <property type="entry name" value="MULTIPLE INOSITOL POLYPHOSPHATE PHOSPHATASE-RELATED"/>
    <property type="match status" value="1"/>
</dbReference>
<comment type="similarity">
    <text evidence="1">Belongs to the histidine acid phosphatase family.</text>
</comment>
<dbReference type="InterPro" id="IPR000560">
    <property type="entry name" value="His_Pase_clade-2"/>
</dbReference>
<dbReference type="PROSITE" id="PS00778">
    <property type="entry name" value="HIS_ACID_PHOSPHAT_2"/>
    <property type="match status" value="1"/>
</dbReference>
<evidence type="ECO:0000313" key="4">
    <source>
        <dbReference type="EMBL" id="KAF2860705.1"/>
    </source>
</evidence>
<dbReference type="SUPFAM" id="SSF53254">
    <property type="entry name" value="Phosphoglycerate mutase-like"/>
    <property type="match status" value="1"/>
</dbReference>
<organism evidence="4 5">
    <name type="scientific">Piedraia hortae CBS 480.64</name>
    <dbReference type="NCBI Taxonomy" id="1314780"/>
    <lineage>
        <taxon>Eukaryota</taxon>
        <taxon>Fungi</taxon>
        <taxon>Dikarya</taxon>
        <taxon>Ascomycota</taxon>
        <taxon>Pezizomycotina</taxon>
        <taxon>Dothideomycetes</taxon>
        <taxon>Dothideomycetidae</taxon>
        <taxon>Capnodiales</taxon>
        <taxon>Piedraiaceae</taxon>
        <taxon>Piedraia</taxon>
    </lineage>
</organism>
<dbReference type="InterPro" id="IPR029033">
    <property type="entry name" value="His_PPase_superfam"/>
</dbReference>
<dbReference type="GO" id="GO:0016158">
    <property type="term" value="F:inositol hexakisphosphate 3-phosphatase activity"/>
    <property type="evidence" value="ECO:0007669"/>
    <property type="project" value="UniProtKB-EC"/>
</dbReference>
<dbReference type="CDD" id="cd07061">
    <property type="entry name" value="HP_HAP_like"/>
    <property type="match status" value="1"/>
</dbReference>
<dbReference type="Gene3D" id="3.40.50.1240">
    <property type="entry name" value="Phosphoglycerate mutase-like"/>
    <property type="match status" value="1"/>
</dbReference>